<dbReference type="PANTHER" id="PTHR15492">
    <property type="entry name" value="CYCLIN D1-BINDING PROTEIN 1"/>
    <property type="match status" value="1"/>
</dbReference>
<evidence type="ECO:0000256" key="5">
    <source>
        <dbReference type="ARBA" id="ARBA00023242"/>
    </source>
</evidence>
<dbReference type="InterPro" id="IPR049318">
    <property type="entry name" value="GCIP_C"/>
</dbReference>
<evidence type="ECO:0008006" key="10">
    <source>
        <dbReference type="Google" id="ProtNLM"/>
    </source>
</evidence>
<accession>A0A4V2K292</accession>
<sequence length="377" mass="40517">MSALQTDHDRALAALRALRGTCTAAIDALQQPSTAEQFSILASRPTLAVIHKDFQSLLTLIYTSTTKVTLVLRPTEPAPNAALAPIRDLGTSITSLATCATLFHLYGTTLASETRLLASDVIEAVRSLAMMFVEDAGGDYLVRTGAVHDMVEKARRELPADNIAAVRKRWRADRGMLEDSLEDINAMVEDAGEGEDLDADELDDEWDELGFGSTKKMSDDELERTKKIQPLVRFVTLFHKRVVPDVLGSLSNPPPSTDALNQALDILPSLSKSVVVAVEEVVAALYAPQKPAALAASISTLVETIHAVHTSVTVDMLLPPADLERAMGALSMDSSKGGGEKAAKDPRKWFESCLAQIDKSAKAVGVMLQDQVNNGTS</sequence>
<dbReference type="GO" id="GO:0005737">
    <property type="term" value="C:cytoplasm"/>
    <property type="evidence" value="ECO:0007669"/>
    <property type="project" value="UniProtKB-SubCell"/>
</dbReference>
<dbReference type="InterPro" id="IPR049317">
    <property type="entry name" value="GCIP-like_N"/>
</dbReference>
<dbReference type="Pfam" id="PF13324">
    <property type="entry name" value="GCIP_N"/>
    <property type="match status" value="1"/>
</dbReference>
<dbReference type="Pfam" id="PF20936">
    <property type="entry name" value="GCIP_C"/>
    <property type="match status" value="1"/>
</dbReference>
<evidence type="ECO:0000313" key="9">
    <source>
        <dbReference type="EMBL" id="TBU35743.1"/>
    </source>
</evidence>
<evidence type="ECO:0000256" key="3">
    <source>
        <dbReference type="ARBA" id="ARBA00008940"/>
    </source>
</evidence>
<dbReference type="Gene3D" id="1.20.1410.10">
    <property type="entry name" value="I/LWEQ domain"/>
    <property type="match status" value="1"/>
</dbReference>
<dbReference type="InterPro" id="IPR026907">
    <property type="entry name" value="GCIP-like"/>
</dbReference>
<keyword evidence="6" id="KW-0131">Cell cycle</keyword>
<comment type="subcellular location">
    <subcellularLocation>
        <location evidence="2">Cytoplasm</location>
    </subcellularLocation>
    <subcellularLocation>
        <location evidence="1">Nucleus</location>
    </subcellularLocation>
</comment>
<keyword evidence="4" id="KW-0963">Cytoplasm</keyword>
<evidence type="ECO:0000256" key="4">
    <source>
        <dbReference type="ARBA" id="ARBA00022490"/>
    </source>
</evidence>
<dbReference type="OrthoDB" id="41588at2759"/>
<evidence type="ECO:0000256" key="2">
    <source>
        <dbReference type="ARBA" id="ARBA00004496"/>
    </source>
</evidence>
<name>A0A4V2K292_9APHY</name>
<gene>
    <name evidence="9" type="ORF">BD311DRAFT_12849</name>
</gene>
<dbReference type="PANTHER" id="PTHR15492:SF1">
    <property type="entry name" value="CYCLIN-D1-BINDING PROTEIN 1"/>
    <property type="match status" value="1"/>
</dbReference>
<protein>
    <recommendedName>
        <fullName evidence="10">Grap2 and cyclin-D-interacting-domain-containing protein</fullName>
    </recommendedName>
</protein>
<evidence type="ECO:0000259" key="7">
    <source>
        <dbReference type="Pfam" id="PF13324"/>
    </source>
</evidence>
<proteinExistence type="inferred from homology"/>
<evidence type="ECO:0000256" key="6">
    <source>
        <dbReference type="ARBA" id="ARBA00023306"/>
    </source>
</evidence>
<comment type="similarity">
    <text evidence="3">Belongs to the CCNDBP1 family.</text>
</comment>
<organism evidence="9">
    <name type="scientific">Dichomitus squalens</name>
    <dbReference type="NCBI Taxonomy" id="114155"/>
    <lineage>
        <taxon>Eukaryota</taxon>
        <taxon>Fungi</taxon>
        <taxon>Dikarya</taxon>
        <taxon>Basidiomycota</taxon>
        <taxon>Agaricomycotina</taxon>
        <taxon>Agaricomycetes</taxon>
        <taxon>Polyporales</taxon>
        <taxon>Polyporaceae</taxon>
        <taxon>Dichomitus</taxon>
    </lineage>
</organism>
<feature type="domain" description="Cyclin-D1-binding protein 1-like C-terminal" evidence="8">
    <location>
        <begin position="202"/>
        <end position="308"/>
    </location>
</feature>
<evidence type="ECO:0000256" key="1">
    <source>
        <dbReference type="ARBA" id="ARBA00004123"/>
    </source>
</evidence>
<dbReference type="GO" id="GO:0005634">
    <property type="term" value="C:nucleus"/>
    <property type="evidence" value="ECO:0007669"/>
    <property type="project" value="UniProtKB-SubCell"/>
</dbReference>
<dbReference type="Gene3D" id="1.20.1420.10">
    <property type="entry name" value="Talin, central domain"/>
    <property type="match status" value="1"/>
</dbReference>
<evidence type="ECO:0000259" key="8">
    <source>
        <dbReference type="Pfam" id="PF20936"/>
    </source>
</evidence>
<dbReference type="AlphaFoldDB" id="A0A4V2K292"/>
<keyword evidence="5" id="KW-0539">Nucleus</keyword>
<feature type="domain" description="Cyclin-D1-binding protein 1-like N-terminal" evidence="7">
    <location>
        <begin position="54"/>
        <end position="190"/>
    </location>
</feature>
<reference evidence="9" key="1">
    <citation type="submission" date="2019-01" db="EMBL/GenBank/DDBJ databases">
        <title>Draft genome sequences of three monokaryotic isolates of the white-rot basidiomycete fungus Dichomitus squalens.</title>
        <authorList>
            <consortium name="DOE Joint Genome Institute"/>
            <person name="Lopez S.C."/>
            <person name="Andreopoulos B."/>
            <person name="Pangilinan J."/>
            <person name="Lipzen A."/>
            <person name="Riley R."/>
            <person name="Ahrendt S."/>
            <person name="Ng V."/>
            <person name="Barry K."/>
            <person name="Daum C."/>
            <person name="Grigoriev I.V."/>
            <person name="Hilden K.S."/>
            <person name="Makela M.R."/>
            <person name="de Vries R.P."/>
        </authorList>
    </citation>
    <scope>NUCLEOTIDE SEQUENCE [LARGE SCALE GENOMIC DNA]</scope>
    <source>
        <strain evidence="9">OM18370.1</strain>
    </source>
</reference>
<dbReference type="Proteomes" id="UP000292957">
    <property type="component" value="Unassembled WGS sequence"/>
</dbReference>
<dbReference type="EMBL" id="ML143386">
    <property type="protein sequence ID" value="TBU35743.1"/>
    <property type="molecule type" value="Genomic_DNA"/>
</dbReference>